<dbReference type="GO" id="GO:0006493">
    <property type="term" value="P:protein O-linked glycosylation"/>
    <property type="evidence" value="ECO:0007669"/>
    <property type="project" value="TreeGrafter"/>
</dbReference>
<organism evidence="12 13">
    <name type="scientific">Fasciola hepatica</name>
    <name type="common">Liver fluke</name>
    <dbReference type="NCBI Taxonomy" id="6192"/>
    <lineage>
        <taxon>Eukaryota</taxon>
        <taxon>Metazoa</taxon>
        <taxon>Spiralia</taxon>
        <taxon>Lophotrochozoa</taxon>
        <taxon>Platyhelminthes</taxon>
        <taxon>Trematoda</taxon>
        <taxon>Digenea</taxon>
        <taxon>Plagiorchiida</taxon>
        <taxon>Echinostomata</taxon>
        <taxon>Echinostomatoidea</taxon>
        <taxon>Fasciolidae</taxon>
        <taxon>Fasciola</taxon>
    </lineage>
</organism>
<dbReference type="PANTHER" id="PTHR11214">
    <property type="entry name" value="BETA-1,3-N-ACETYLGLUCOSAMINYLTRANSFERASE"/>
    <property type="match status" value="1"/>
</dbReference>
<comment type="caution">
    <text evidence="12">The sequence shown here is derived from an EMBL/GenBank/DDBJ whole genome shotgun (WGS) entry which is preliminary data.</text>
</comment>
<evidence type="ECO:0000256" key="1">
    <source>
        <dbReference type="ARBA" id="ARBA00004323"/>
    </source>
</evidence>
<dbReference type="AlphaFoldDB" id="A0A2H1CGX7"/>
<name>A0A2H1CGX7_FASHE</name>
<keyword evidence="9 11" id="KW-0472">Membrane</keyword>
<sequence>MGRIQSYLPSGLLARTFLGILCVFLAFQFYSRIKYFPFVKDVRDPVRRINHLLLRFSLNRTNSVPGFMAEKNERQLFSSDSSKGARRKLNQSDFKVKPLVSTGSEDLHFPLDLDFPELVRKVLANETVPVKPINRPDFPILVPLADKCQPSSLLFKLRPDLLVLIKSAPSHFALRDAIRIGWGDEKCWGGRQIVRLFLLGTVPANDSNTAARLEMEMEMYSDIIQQEFIDHYYNNTYKIMFGLEWAIKYCANAPLIMFVDDDFFVYPKNVIAYIEGLSVGIQDRLISGYVWSNAIPVRANRSFDGKWFVSKSEFPDAHYPPYVAAGHFFLSQKMARELYVASQYTRYLRFDDVFLGIILKKLVRVPIHLKQIHAYWAIYQNSTAFQTIISSHRFGDPVLQLKAWDHLNCSQFCTNL</sequence>
<evidence type="ECO:0000256" key="10">
    <source>
        <dbReference type="ARBA" id="ARBA00023180"/>
    </source>
</evidence>
<dbReference type="InterPro" id="IPR002659">
    <property type="entry name" value="Glyco_trans_31"/>
</dbReference>
<comment type="similarity">
    <text evidence="2 11">Belongs to the glycosyltransferase 31 family.</text>
</comment>
<evidence type="ECO:0000256" key="6">
    <source>
        <dbReference type="ARBA" id="ARBA00022968"/>
    </source>
</evidence>
<dbReference type="GO" id="GO:0008194">
    <property type="term" value="F:UDP-glycosyltransferase activity"/>
    <property type="evidence" value="ECO:0007669"/>
    <property type="project" value="TreeGrafter"/>
</dbReference>
<gene>
    <name evidence="12" type="ORF">D915_004002</name>
</gene>
<keyword evidence="3 11" id="KW-0328">Glycosyltransferase</keyword>
<dbReference type="EC" id="2.4.1.-" evidence="11"/>
<evidence type="ECO:0000256" key="9">
    <source>
        <dbReference type="ARBA" id="ARBA00023136"/>
    </source>
</evidence>
<evidence type="ECO:0000256" key="7">
    <source>
        <dbReference type="ARBA" id="ARBA00022989"/>
    </source>
</evidence>
<feature type="transmembrane region" description="Helical" evidence="11">
    <location>
        <begin position="12"/>
        <end position="30"/>
    </location>
</feature>
<evidence type="ECO:0000313" key="12">
    <source>
        <dbReference type="EMBL" id="THD25321.1"/>
    </source>
</evidence>
<keyword evidence="6 11" id="KW-0735">Signal-anchor</keyword>
<protein>
    <recommendedName>
        <fullName evidence="11">Hexosyltransferase</fullName>
        <ecNumber evidence="11">2.4.1.-</ecNumber>
    </recommendedName>
</protein>
<keyword evidence="5 11" id="KW-0812">Transmembrane</keyword>
<keyword evidence="8 11" id="KW-0333">Golgi apparatus</keyword>
<accession>A0A2H1CGX7</accession>
<dbReference type="Gene3D" id="3.90.550.50">
    <property type="match status" value="1"/>
</dbReference>
<keyword evidence="13" id="KW-1185">Reference proteome</keyword>
<dbReference type="GO" id="GO:0000139">
    <property type="term" value="C:Golgi membrane"/>
    <property type="evidence" value="ECO:0007669"/>
    <property type="project" value="UniProtKB-SubCell"/>
</dbReference>
<evidence type="ECO:0000256" key="3">
    <source>
        <dbReference type="ARBA" id="ARBA00022676"/>
    </source>
</evidence>
<reference evidence="12" key="1">
    <citation type="submission" date="2019-03" db="EMBL/GenBank/DDBJ databases">
        <title>Improved annotation for the trematode Fasciola hepatica.</title>
        <authorList>
            <person name="Choi Y.-J."/>
            <person name="Martin J."/>
            <person name="Mitreva M."/>
        </authorList>
    </citation>
    <scope>NUCLEOTIDE SEQUENCE [LARGE SCALE GENOMIC DNA]</scope>
</reference>
<evidence type="ECO:0000256" key="8">
    <source>
        <dbReference type="ARBA" id="ARBA00023034"/>
    </source>
</evidence>
<keyword evidence="4" id="KW-0808">Transferase</keyword>
<dbReference type="GO" id="GO:0016758">
    <property type="term" value="F:hexosyltransferase activity"/>
    <property type="evidence" value="ECO:0007669"/>
    <property type="project" value="InterPro"/>
</dbReference>
<dbReference type="PANTHER" id="PTHR11214:SF349">
    <property type="entry name" value="BETA-1,3-GALACTOSYLTRANSFERASE BRN"/>
    <property type="match status" value="1"/>
</dbReference>
<evidence type="ECO:0000256" key="4">
    <source>
        <dbReference type="ARBA" id="ARBA00022679"/>
    </source>
</evidence>
<evidence type="ECO:0000256" key="5">
    <source>
        <dbReference type="ARBA" id="ARBA00022692"/>
    </source>
</evidence>
<dbReference type="EMBL" id="JXXN02001190">
    <property type="protein sequence ID" value="THD25321.1"/>
    <property type="molecule type" value="Genomic_DNA"/>
</dbReference>
<proteinExistence type="inferred from homology"/>
<evidence type="ECO:0000256" key="11">
    <source>
        <dbReference type="RuleBase" id="RU363063"/>
    </source>
</evidence>
<keyword evidence="7 11" id="KW-1133">Transmembrane helix</keyword>
<dbReference type="Proteomes" id="UP000230066">
    <property type="component" value="Unassembled WGS sequence"/>
</dbReference>
<evidence type="ECO:0000256" key="2">
    <source>
        <dbReference type="ARBA" id="ARBA00008661"/>
    </source>
</evidence>
<keyword evidence="10" id="KW-0325">Glycoprotein</keyword>
<evidence type="ECO:0000313" key="13">
    <source>
        <dbReference type="Proteomes" id="UP000230066"/>
    </source>
</evidence>
<dbReference type="FunFam" id="3.90.550.50:FF:000001">
    <property type="entry name" value="Hexosyltransferase"/>
    <property type="match status" value="1"/>
</dbReference>
<dbReference type="Pfam" id="PF01762">
    <property type="entry name" value="Galactosyl_T"/>
    <property type="match status" value="1"/>
</dbReference>
<comment type="subcellular location">
    <subcellularLocation>
        <location evidence="1 11">Golgi apparatus membrane</location>
        <topology evidence="1 11">Single-pass type II membrane protein</topology>
    </subcellularLocation>
</comment>